<dbReference type="PANTHER" id="PTHR47307">
    <property type="entry name" value="GLUTATHIONE-REGULATED POTASSIUM-EFFLUX SYSTEM ANCILLARY PROTEIN KEFG"/>
    <property type="match status" value="1"/>
</dbReference>
<dbReference type="InterPro" id="IPR029039">
    <property type="entry name" value="Flavoprotein-like_sf"/>
</dbReference>
<organism evidence="3">
    <name type="scientific">Candidatus Kentrum sp. LFY</name>
    <dbReference type="NCBI Taxonomy" id="2126342"/>
    <lineage>
        <taxon>Bacteria</taxon>
        <taxon>Pseudomonadati</taxon>
        <taxon>Pseudomonadota</taxon>
        <taxon>Gammaproteobacteria</taxon>
        <taxon>Candidatus Kentrum</taxon>
    </lineage>
</organism>
<gene>
    <name evidence="3" type="ORF">BECKLFY1418B_GA0070995_103020</name>
</gene>
<dbReference type="Gene3D" id="3.40.50.360">
    <property type="match status" value="1"/>
</dbReference>
<evidence type="ECO:0000313" key="3">
    <source>
        <dbReference type="EMBL" id="VFJ91983.1"/>
    </source>
</evidence>
<reference evidence="3" key="1">
    <citation type="submission" date="2019-02" db="EMBL/GenBank/DDBJ databases">
        <authorList>
            <person name="Gruber-Vodicka R. H."/>
            <person name="Seah K. B. B."/>
        </authorList>
    </citation>
    <scope>NUCLEOTIDE SEQUENCE</scope>
    <source>
        <strain evidence="3">BECK_M7</strain>
    </source>
</reference>
<dbReference type="GO" id="GO:0010181">
    <property type="term" value="F:FMN binding"/>
    <property type="evidence" value="ECO:0007669"/>
    <property type="project" value="TreeGrafter"/>
</dbReference>
<proteinExistence type="predicted"/>
<protein>
    <submittedName>
        <fullName evidence="3">Kef-type potassium/proton antiporter accessory protein, CPA2 family</fullName>
    </submittedName>
</protein>
<feature type="domain" description="Flavodoxin-like fold" evidence="2">
    <location>
        <begin position="9"/>
        <end position="174"/>
    </location>
</feature>
<evidence type="ECO:0000256" key="1">
    <source>
        <dbReference type="ARBA" id="ARBA00023002"/>
    </source>
</evidence>
<dbReference type="Pfam" id="PF02525">
    <property type="entry name" value="Flavodoxin_2"/>
    <property type="match status" value="1"/>
</dbReference>
<dbReference type="SUPFAM" id="SSF52218">
    <property type="entry name" value="Flavoproteins"/>
    <property type="match status" value="1"/>
</dbReference>
<dbReference type="InterPro" id="IPR003680">
    <property type="entry name" value="Flavodoxin_fold"/>
</dbReference>
<evidence type="ECO:0000259" key="2">
    <source>
        <dbReference type="Pfam" id="PF02525"/>
    </source>
</evidence>
<dbReference type="InterPro" id="IPR046980">
    <property type="entry name" value="KefG/KefF"/>
</dbReference>
<dbReference type="GO" id="GO:0003955">
    <property type="term" value="F:NAD(P)H dehydrogenase (quinone) activity"/>
    <property type="evidence" value="ECO:0007669"/>
    <property type="project" value="TreeGrafter"/>
</dbReference>
<dbReference type="GO" id="GO:0009055">
    <property type="term" value="F:electron transfer activity"/>
    <property type="evidence" value="ECO:0007669"/>
    <property type="project" value="TreeGrafter"/>
</dbReference>
<keyword evidence="1" id="KW-0560">Oxidoreductase</keyword>
<accession>A0A450UHH6</accession>
<dbReference type="AlphaFoldDB" id="A0A450UHH6"/>
<sequence length="184" mass="21170">MNPAYGLDILVLFAHPHPLRSRVNRALREAVSDLPGLHVHDLYEEYPDFYVQTDREQAKLEAHDLIVFQHPIYWYSAPSLLKEWQDMVLEYGWAYGKKGNALHGKRWLQTITTAGPMESYSKDGQHRFSIMEFLRPFEATAHTCGMVWLPPFLTYGTSSMDSAEVAAQGTAYREYLTTLRQVTS</sequence>
<name>A0A450UHH6_9GAMM</name>
<dbReference type="EMBL" id="CAADFF010000030">
    <property type="protein sequence ID" value="VFJ91983.1"/>
    <property type="molecule type" value="Genomic_DNA"/>
</dbReference>
<dbReference type="PANTHER" id="PTHR47307:SF1">
    <property type="entry name" value="GLUTATHIONE-REGULATED POTASSIUM-EFFLUX SYSTEM ANCILLARY PROTEIN KEFG"/>
    <property type="match status" value="1"/>
</dbReference>